<name>A0AAD1ZH37_9LAMI</name>
<keyword evidence="3" id="KW-1185">Reference proteome</keyword>
<dbReference type="Proteomes" id="UP000834106">
    <property type="component" value="Chromosome 10"/>
</dbReference>
<feature type="region of interest" description="Disordered" evidence="1">
    <location>
        <begin position="1"/>
        <end position="32"/>
    </location>
</feature>
<proteinExistence type="predicted"/>
<evidence type="ECO:0000256" key="1">
    <source>
        <dbReference type="SAM" id="MobiDB-lite"/>
    </source>
</evidence>
<feature type="compositionally biased region" description="Low complexity" evidence="1">
    <location>
        <begin position="1"/>
        <end position="24"/>
    </location>
</feature>
<evidence type="ECO:0000313" key="3">
    <source>
        <dbReference type="Proteomes" id="UP000834106"/>
    </source>
</evidence>
<reference evidence="2" key="1">
    <citation type="submission" date="2023-05" db="EMBL/GenBank/DDBJ databases">
        <authorList>
            <person name="Huff M."/>
        </authorList>
    </citation>
    <scope>NUCLEOTIDE SEQUENCE</scope>
</reference>
<dbReference type="AlphaFoldDB" id="A0AAD1ZH37"/>
<dbReference type="PANTHER" id="PTHR31425:SF49">
    <property type="entry name" value="PROTEIN QUIRKY-LIKE"/>
    <property type="match status" value="1"/>
</dbReference>
<sequence length="247" mass="27907">MATQNTNQNQSRSQNQNLNANRNPNPEEDFNLRETSPASVVEGYPAMNEKGPPLIWWREWTTFDIIDVPKMVLRDSPLALQWYRLENAKGERVAGELMLAFWLGIQANEAFPEVWQLDASAISGDGVTCIKSEVYLSLNYGCRKRLNFRSPIGRWYILEKHTVSGDGQSNVTKLNCRIQLRITLDAGYHDLDELTHDSSDLRPVAKQFWKPPIGVLELGILNAKNLSSMKTKDGQGMADAYCVAKYG</sequence>
<gene>
    <name evidence="2" type="ORF">FPE_LOCUS16608</name>
</gene>
<dbReference type="InterPro" id="IPR047259">
    <property type="entry name" value="QUIRKY-like"/>
</dbReference>
<dbReference type="PANTHER" id="PTHR31425">
    <property type="entry name" value="PHOSPHORIBOSYLANTHRANILATE TRANSFERASE ISOFORM 1"/>
    <property type="match status" value="1"/>
</dbReference>
<accession>A0AAD1ZH37</accession>
<protein>
    <submittedName>
        <fullName evidence="2">Uncharacterized protein</fullName>
    </submittedName>
</protein>
<dbReference type="EMBL" id="OU503045">
    <property type="protein sequence ID" value="CAI9769682.1"/>
    <property type="molecule type" value="Genomic_DNA"/>
</dbReference>
<organism evidence="2 3">
    <name type="scientific">Fraxinus pennsylvanica</name>
    <dbReference type="NCBI Taxonomy" id="56036"/>
    <lineage>
        <taxon>Eukaryota</taxon>
        <taxon>Viridiplantae</taxon>
        <taxon>Streptophyta</taxon>
        <taxon>Embryophyta</taxon>
        <taxon>Tracheophyta</taxon>
        <taxon>Spermatophyta</taxon>
        <taxon>Magnoliopsida</taxon>
        <taxon>eudicotyledons</taxon>
        <taxon>Gunneridae</taxon>
        <taxon>Pentapetalae</taxon>
        <taxon>asterids</taxon>
        <taxon>lamiids</taxon>
        <taxon>Lamiales</taxon>
        <taxon>Oleaceae</taxon>
        <taxon>Oleeae</taxon>
        <taxon>Fraxinus</taxon>
    </lineage>
</organism>
<evidence type="ECO:0000313" key="2">
    <source>
        <dbReference type="EMBL" id="CAI9769682.1"/>
    </source>
</evidence>